<evidence type="ECO:0000313" key="2">
    <source>
        <dbReference type="Proteomes" id="UP001302494"/>
    </source>
</evidence>
<organism evidence="1 2">
    <name type="scientific">Candidatus Nitrospira neomarina</name>
    <dbReference type="NCBI Taxonomy" id="3020899"/>
    <lineage>
        <taxon>Bacteria</taxon>
        <taxon>Pseudomonadati</taxon>
        <taxon>Nitrospirota</taxon>
        <taxon>Nitrospiria</taxon>
        <taxon>Nitrospirales</taxon>
        <taxon>Nitrospiraceae</taxon>
        <taxon>Nitrospira</taxon>
    </lineage>
</organism>
<gene>
    <name evidence="1" type="ORF">PQG83_07260</name>
</gene>
<accession>A0AA96GT10</accession>
<protein>
    <submittedName>
        <fullName evidence="1">DUF2283 domain-containing protein</fullName>
    </submittedName>
</protein>
<dbReference type="EMBL" id="CP116968">
    <property type="protein sequence ID" value="WNM63544.1"/>
    <property type="molecule type" value="Genomic_DNA"/>
</dbReference>
<dbReference type="RefSeq" id="WP_312748232.1">
    <property type="nucleotide sequence ID" value="NZ_CP116968.1"/>
</dbReference>
<keyword evidence="2" id="KW-1185">Reference proteome</keyword>
<dbReference type="KEGG" id="nneo:PQG83_07260"/>
<dbReference type="Proteomes" id="UP001302494">
    <property type="component" value="Chromosome"/>
</dbReference>
<name>A0AA96GT10_9BACT</name>
<sequence>MEKIKVIHDTVGHTLTVWLDDPSLEHVCEETNEEVILMKDKAGHVIGFEKLHYTPANSQKTLAVETVVQTGH</sequence>
<proteinExistence type="predicted"/>
<reference evidence="1 2" key="1">
    <citation type="submission" date="2023-01" db="EMBL/GenBank/DDBJ databases">
        <title>Cultivation and genomic characterization of new, ubiquitous marine nitrite-oxidizing bacteria from the Nitrospirales.</title>
        <authorList>
            <person name="Mueller A.J."/>
            <person name="Daebeler A."/>
            <person name="Herbold C.W."/>
            <person name="Kirkegaard R.H."/>
            <person name="Daims H."/>
        </authorList>
    </citation>
    <scope>NUCLEOTIDE SEQUENCE [LARGE SCALE GENOMIC DNA]</scope>
    <source>
        <strain evidence="1 2">DK</strain>
    </source>
</reference>
<evidence type="ECO:0000313" key="1">
    <source>
        <dbReference type="EMBL" id="WNM63544.1"/>
    </source>
</evidence>
<dbReference type="AlphaFoldDB" id="A0AA96GT10"/>